<evidence type="ECO:0008006" key="3">
    <source>
        <dbReference type="Google" id="ProtNLM"/>
    </source>
</evidence>
<keyword evidence="2" id="KW-1185">Reference proteome</keyword>
<protein>
    <recommendedName>
        <fullName evidence="3">Clr5 domain-containing protein</fullName>
    </recommendedName>
</protein>
<dbReference type="AlphaFoldDB" id="V5FPB1"/>
<dbReference type="InParanoid" id="V5FPB1"/>
<dbReference type="OrthoDB" id="3792344at2759"/>
<reference evidence="2" key="1">
    <citation type="journal article" date="2014" name="Genome Announc.">
        <title>Draft genome sequence of the formaldehyde-resistant fungus Byssochlamys spectabilis No. 5 (anamorph Paecilomyces variotii No. 5) (NBRC109023).</title>
        <authorList>
            <person name="Oka T."/>
            <person name="Ekino K."/>
            <person name="Fukuda K."/>
            <person name="Nomura Y."/>
        </authorList>
    </citation>
    <scope>NUCLEOTIDE SEQUENCE [LARGE SCALE GENOMIC DNA]</scope>
    <source>
        <strain evidence="2">No. 5 / NBRC 109023</strain>
    </source>
</reference>
<dbReference type="eggNOG" id="ENOG502SI3C">
    <property type="taxonomic scope" value="Eukaryota"/>
</dbReference>
<organism evidence="1 2">
    <name type="scientific">Byssochlamys spectabilis (strain No. 5 / NBRC 109023)</name>
    <name type="common">Paecilomyces variotii</name>
    <dbReference type="NCBI Taxonomy" id="1356009"/>
    <lineage>
        <taxon>Eukaryota</taxon>
        <taxon>Fungi</taxon>
        <taxon>Dikarya</taxon>
        <taxon>Ascomycota</taxon>
        <taxon>Pezizomycotina</taxon>
        <taxon>Eurotiomycetes</taxon>
        <taxon>Eurotiomycetidae</taxon>
        <taxon>Eurotiales</taxon>
        <taxon>Thermoascaceae</taxon>
        <taxon>Paecilomyces</taxon>
    </lineage>
</organism>
<dbReference type="Proteomes" id="UP000018001">
    <property type="component" value="Unassembled WGS sequence"/>
</dbReference>
<evidence type="ECO:0000313" key="1">
    <source>
        <dbReference type="EMBL" id="GAD93813.1"/>
    </source>
</evidence>
<evidence type="ECO:0000313" key="2">
    <source>
        <dbReference type="Proteomes" id="UP000018001"/>
    </source>
</evidence>
<proteinExistence type="predicted"/>
<dbReference type="HOGENOM" id="CLU_539877_0_0_1"/>
<gene>
    <name evidence="1" type="ORF">PVAR5_2429</name>
</gene>
<comment type="caution">
    <text evidence="1">The sequence shown here is derived from an EMBL/GenBank/DDBJ whole genome shotgun (WGS) entry which is preliminary data.</text>
</comment>
<accession>V5FPB1</accession>
<sequence>MENTQSGKIYNPNRFEIIRLYLVEGWQREQVQSELEKRQSGSQTKLTWVADELRDQWNNLLQRQGIFKNLSEDEVILITNELRTAGGTWNCLVFASDVLLDNVEVERHYKRKGKSLQHTRTPHRRILTFIPLHFSCDSLSDPNIFKDFQRFLFYVRVHFESSFDSGTWKADHRGLYARTPELRAALTKLSDLHNKVCGALRQFREGRSDRAWALMRCSFWSHESIVESCHHRLFSDILAILLLLQREGHGQVQKEMIANLLDWAAEKLPRNDPRMIMFESLPKLVLDSTGHLYLAFDAYCRHLWMSRAGPDQVKSSYSYNQASLPRVIPGEFYNMYKGKRLEEIRSILQRVDWELGEYSHETLCLWHTAIRFLWGEERYGEIGELSQSLYVRLDLLGDEYDYSQQGQLNFDASLTLYLLGVAQEAQGRLDDAESTFFMSLRIRSKLVSDDIWEPLKVYALGKLEVLTTTRNDLSTASYYTGLLHKMYAAMEAKDKREQAKITAMERRFNLSRPDQLGAN</sequence>
<dbReference type="EMBL" id="BAUL01000067">
    <property type="protein sequence ID" value="GAD93813.1"/>
    <property type="molecule type" value="Genomic_DNA"/>
</dbReference>
<name>V5FPB1_BYSSN</name>